<protein>
    <recommendedName>
        <fullName evidence="8">Chemokine interleukin-8-like domain-containing protein</fullName>
    </recommendedName>
</protein>
<evidence type="ECO:0000256" key="7">
    <source>
        <dbReference type="SAM" id="SignalP"/>
    </source>
</evidence>
<keyword evidence="10" id="KW-1185">Reference proteome</keyword>
<reference evidence="9 10" key="1">
    <citation type="submission" date="2024-02" db="EMBL/GenBank/DDBJ databases">
        <title>Chromosome-level genome assembly of the Eurasian Minnow (Phoxinus phoxinus).</title>
        <authorList>
            <person name="Oriowo T.O."/>
            <person name="Martin S."/>
            <person name="Stange M."/>
            <person name="Chrysostomakis Y."/>
            <person name="Brown T."/>
            <person name="Winkler S."/>
            <person name="Kukowka S."/>
            <person name="Myers E.W."/>
            <person name="Bohne A."/>
        </authorList>
    </citation>
    <scope>NUCLEOTIDE SEQUENCE [LARGE SCALE GENOMIC DNA]</scope>
    <source>
        <strain evidence="9">ZFMK-TIS-60720</strain>
        <tissue evidence="9">Whole Organism</tissue>
    </source>
</reference>
<dbReference type="GO" id="GO:0005615">
    <property type="term" value="C:extracellular space"/>
    <property type="evidence" value="ECO:0007669"/>
    <property type="project" value="UniProtKB-KW"/>
</dbReference>
<keyword evidence="4" id="KW-0964">Secreted</keyword>
<keyword evidence="5 7" id="KW-0732">Signal</keyword>
<evidence type="ECO:0000259" key="8">
    <source>
        <dbReference type="SMART" id="SM00199"/>
    </source>
</evidence>
<dbReference type="AlphaFoldDB" id="A0AAN9C4K3"/>
<dbReference type="InterPro" id="IPR039809">
    <property type="entry name" value="Chemokine_b/g/d"/>
</dbReference>
<accession>A0AAN9C4K3</accession>
<evidence type="ECO:0000256" key="1">
    <source>
        <dbReference type="ARBA" id="ARBA00004613"/>
    </source>
</evidence>
<dbReference type="CDD" id="cd00272">
    <property type="entry name" value="Chemokine_CC"/>
    <property type="match status" value="1"/>
</dbReference>
<feature type="region of interest" description="Disordered" evidence="6">
    <location>
        <begin position="92"/>
        <end position="118"/>
    </location>
</feature>
<gene>
    <name evidence="9" type="ORF">R3I93_022688</name>
</gene>
<dbReference type="InterPro" id="IPR001811">
    <property type="entry name" value="Chemokine_IL8-like_dom"/>
</dbReference>
<evidence type="ECO:0000256" key="5">
    <source>
        <dbReference type="ARBA" id="ARBA00022729"/>
    </source>
</evidence>
<feature type="signal peptide" evidence="7">
    <location>
        <begin position="1"/>
        <end position="21"/>
    </location>
</feature>
<comment type="similarity">
    <text evidence="2">Belongs to the intercrine beta (chemokine CC) family.</text>
</comment>
<dbReference type="Pfam" id="PF00048">
    <property type="entry name" value="IL8"/>
    <property type="match status" value="1"/>
</dbReference>
<name>A0AAN9C4K3_9TELE</name>
<evidence type="ECO:0000313" key="10">
    <source>
        <dbReference type="Proteomes" id="UP001364617"/>
    </source>
</evidence>
<comment type="subcellular location">
    <subcellularLocation>
        <location evidence="1">Secreted</location>
    </subcellularLocation>
</comment>
<dbReference type="GO" id="GO:0006955">
    <property type="term" value="P:immune response"/>
    <property type="evidence" value="ECO:0007669"/>
    <property type="project" value="InterPro"/>
</dbReference>
<dbReference type="Gene3D" id="2.40.50.40">
    <property type="match status" value="1"/>
</dbReference>
<evidence type="ECO:0000313" key="9">
    <source>
        <dbReference type="EMBL" id="KAK7121682.1"/>
    </source>
</evidence>
<evidence type="ECO:0000256" key="6">
    <source>
        <dbReference type="SAM" id="MobiDB-lite"/>
    </source>
</evidence>
<comment type="caution">
    <text evidence="9">The sequence shown here is derived from an EMBL/GenBank/DDBJ whole genome shotgun (WGS) entry which is preliminary data.</text>
</comment>
<dbReference type="SMART" id="SM00199">
    <property type="entry name" value="SCY"/>
    <property type="match status" value="1"/>
</dbReference>
<feature type="domain" description="Chemokine interleukin-8-like" evidence="8">
    <location>
        <begin position="30"/>
        <end position="88"/>
    </location>
</feature>
<evidence type="ECO:0000256" key="2">
    <source>
        <dbReference type="ARBA" id="ARBA00010868"/>
    </source>
</evidence>
<feature type="chain" id="PRO_5042855598" description="Chemokine interleukin-8-like domain-containing protein" evidence="7">
    <location>
        <begin position="22"/>
        <end position="118"/>
    </location>
</feature>
<dbReference type="FunFam" id="2.40.50.40:FF:000002">
    <property type="entry name" value="C-C motif chemokine"/>
    <property type="match status" value="1"/>
</dbReference>
<dbReference type="InterPro" id="IPR036048">
    <property type="entry name" value="Interleukin_8-like_sf"/>
</dbReference>
<proteinExistence type="inferred from homology"/>
<dbReference type="GO" id="GO:0008009">
    <property type="term" value="F:chemokine activity"/>
    <property type="evidence" value="ECO:0007669"/>
    <property type="project" value="InterPro"/>
</dbReference>
<dbReference type="Proteomes" id="UP001364617">
    <property type="component" value="Unassembled WGS sequence"/>
</dbReference>
<dbReference type="PANTHER" id="PTHR12015">
    <property type="entry name" value="SMALL INDUCIBLE CYTOKINE A"/>
    <property type="match status" value="1"/>
</dbReference>
<dbReference type="EMBL" id="JAYKXH010000025">
    <property type="protein sequence ID" value="KAK7121682.1"/>
    <property type="molecule type" value="Genomic_DNA"/>
</dbReference>
<evidence type="ECO:0000256" key="3">
    <source>
        <dbReference type="ARBA" id="ARBA00022514"/>
    </source>
</evidence>
<evidence type="ECO:0000256" key="4">
    <source>
        <dbReference type="ARBA" id="ARBA00022525"/>
    </source>
</evidence>
<organism evidence="9 10">
    <name type="scientific">Phoxinus phoxinus</name>
    <name type="common">Eurasian minnow</name>
    <dbReference type="NCBI Taxonomy" id="58324"/>
    <lineage>
        <taxon>Eukaryota</taxon>
        <taxon>Metazoa</taxon>
        <taxon>Chordata</taxon>
        <taxon>Craniata</taxon>
        <taxon>Vertebrata</taxon>
        <taxon>Euteleostomi</taxon>
        <taxon>Actinopterygii</taxon>
        <taxon>Neopterygii</taxon>
        <taxon>Teleostei</taxon>
        <taxon>Ostariophysi</taxon>
        <taxon>Cypriniformes</taxon>
        <taxon>Leuciscidae</taxon>
        <taxon>Phoxininae</taxon>
        <taxon>Phoxinus</taxon>
    </lineage>
</organism>
<dbReference type="SUPFAM" id="SSF54117">
    <property type="entry name" value="Interleukin 8-like chemokines"/>
    <property type="match status" value="1"/>
</dbReference>
<sequence length="118" mass="12839">MRSLMFLLVLVLFCSVPMTSSAPSAIEAGRSKCCMEFNNVKIPVKLVKSYYWTSSSCARRAIVFQTIAGKEFCVDPETTWVNGHVDKVNKRTTSATTTTTTKTSSASTATAKTQSPTV</sequence>
<dbReference type="PANTHER" id="PTHR12015:SF183">
    <property type="entry name" value="C-C MOTIF CHEMOKINE 3"/>
    <property type="match status" value="1"/>
</dbReference>
<keyword evidence="3" id="KW-0202">Cytokine</keyword>